<dbReference type="InterPro" id="IPR054580">
    <property type="entry name" value="SlmA-like_C"/>
</dbReference>
<evidence type="ECO:0000313" key="5">
    <source>
        <dbReference type="Proteomes" id="UP000464787"/>
    </source>
</evidence>
<accession>A0A857IZ82</accession>
<evidence type="ECO:0000259" key="3">
    <source>
        <dbReference type="PROSITE" id="PS50977"/>
    </source>
</evidence>
<dbReference type="Pfam" id="PF22276">
    <property type="entry name" value="SlmA-like_C"/>
    <property type="match status" value="1"/>
</dbReference>
<dbReference type="RefSeq" id="WP_160550125.1">
    <property type="nucleotide sequence ID" value="NZ_CP047650.1"/>
</dbReference>
<dbReference type="NCBIfam" id="NF007015">
    <property type="entry name" value="PRK09480.1"/>
    <property type="match status" value="1"/>
</dbReference>
<dbReference type="InterPro" id="IPR009057">
    <property type="entry name" value="Homeodomain-like_sf"/>
</dbReference>
<evidence type="ECO:0000313" key="4">
    <source>
        <dbReference type="EMBL" id="QHI96607.1"/>
    </source>
</evidence>
<sequence length="278" mass="30305">MDRVSDGYLRQRGGLPQPLEDCLADASQREAWRARATRTIISDLREEFQGRRAQAALALRPPRVLPARSVLTLDAAPPTSAAFLAGPGNRKAGERRRQVLAGLVELLANRKSDRVTTASLAQHLGLCEAALYRVFGSKSGMLEALIVDIEHALFEQIEQLDRHMAVSGASLQEHAGRLVAIPLHFAEAHPGASRVMAGDALAMEDEALRQRMTLVFTRFEKTLADLLQRDRLMALEASRALASALGSFCVGRLLRFANSGFVQMPSAQLAACLGTMLR</sequence>
<dbReference type="InterPro" id="IPR001647">
    <property type="entry name" value="HTH_TetR"/>
</dbReference>
<organism evidence="4 5">
    <name type="scientific">Xylophilus rhododendri</name>
    <dbReference type="NCBI Taxonomy" id="2697032"/>
    <lineage>
        <taxon>Bacteria</taxon>
        <taxon>Pseudomonadati</taxon>
        <taxon>Pseudomonadota</taxon>
        <taxon>Betaproteobacteria</taxon>
        <taxon>Burkholderiales</taxon>
        <taxon>Xylophilus</taxon>
    </lineage>
</organism>
<keyword evidence="1 2" id="KW-0238">DNA-binding</keyword>
<protein>
    <submittedName>
        <fullName evidence="4">Nucleoid occlusion factor SlmA</fullName>
    </submittedName>
</protein>
<dbReference type="GO" id="GO:0003677">
    <property type="term" value="F:DNA binding"/>
    <property type="evidence" value="ECO:0007669"/>
    <property type="project" value="UniProtKB-UniRule"/>
</dbReference>
<proteinExistence type="predicted"/>
<dbReference type="KEGG" id="xyk:GT347_00500"/>
<evidence type="ECO:0000256" key="1">
    <source>
        <dbReference type="ARBA" id="ARBA00023125"/>
    </source>
</evidence>
<feature type="DNA-binding region" description="H-T-H motif" evidence="2">
    <location>
        <begin position="116"/>
        <end position="135"/>
    </location>
</feature>
<reference evidence="4 5" key="1">
    <citation type="submission" date="2020-01" db="EMBL/GenBank/DDBJ databases">
        <title>Genome sequencing of strain KACC 21265.</title>
        <authorList>
            <person name="Heo J."/>
            <person name="Kim S.-J."/>
            <person name="Kim J.-S."/>
            <person name="Hong S.-B."/>
            <person name="Kwon S.-W."/>
        </authorList>
    </citation>
    <scope>NUCLEOTIDE SEQUENCE [LARGE SCALE GENOMIC DNA]</scope>
    <source>
        <strain evidence="4 5">KACC 21265</strain>
    </source>
</reference>
<dbReference type="Pfam" id="PF00440">
    <property type="entry name" value="TetR_N"/>
    <property type="match status" value="1"/>
</dbReference>
<dbReference type="Proteomes" id="UP000464787">
    <property type="component" value="Chromosome"/>
</dbReference>
<keyword evidence="5" id="KW-1185">Reference proteome</keyword>
<feature type="domain" description="HTH tetR-type" evidence="3">
    <location>
        <begin position="93"/>
        <end position="153"/>
    </location>
</feature>
<dbReference type="AlphaFoldDB" id="A0A857IZ82"/>
<dbReference type="EMBL" id="CP047650">
    <property type="protein sequence ID" value="QHI96607.1"/>
    <property type="molecule type" value="Genomic_DNA"/>
</dbReference>
<gene>
    <name evidence="4" type="primary">slmA</name>
    <name evidence="4" type="ORF">GT347_00500</name>
</gene>
<evidence type="ECO:0000256" key="2">
    <source>
        <dbReference type="PROSITE-ProRule" id="PRU00335"/>
    </source>
</evidence>
<name>A0A857IZ82_9BURK</name>
<dbReference type="SUPFAM" id="SSF46689">
    <property type="entry name" value="Homeodomain-like"/>
    <property type="match status" value="1"/>
</dbReference>
<dbReference type="PROSITE" id="PS50977">
    <property type="entry name" value="HTH_TETR_2"/>
    <property type="match status" value="1"/>
</dbReference>
<dbReference type="Gene3D" id="1.10.357.10">
    <property type="entry name" value="Tetracycline Repressor, domain 2"/>
    <property type="match status" value="1"/>
</dbReference>